<dbReference type="InterPro" id="IPR003753">
    <property type="entry name" value="Exonuc_VII_L"/>
</dbReference>
<accession>A0A6J4LH46</accession>
<feature type="non-terminal residue" evidence="2">
    <location>
        <position position="310"/>
    </location>
</feature>
<evidence type="ECO:0000259" key="1">
    <source>
        <dbReference type="Pfam" id="PF02601"/>
    </source>
</evidence>
<dbReference type="Pfam" id="PF02601">
    <property type="entry name" value="Exonuc_VII_L"/>
    <property type="match status" value="1"/>
</dbReference>
<dbReference type="InterPro" id="IPR020579">
    <property type="entry name" value="Exonuc_VII_lsu_C"/>
</dbReference>
<dbReference type="GO" id="GO:0006308">
    <property type="term" value="P:DNA catabolic process"/>
    <property type="evidence" value="ECO:0007669"/>
    <property type="project" value="InterPro"/>
</dbReference>
<protein>
    <recommendedName>
        <fullName evidence="1">Exonuclease VII large subunit C-terminal domain-containing protein</fullName>
    </recommendedName>
</protein>
<feature type="domain" description="Exonuclease VII large subunit C-terminal" evidence="1">
    <location>
        <begin position="170"/>
        <end position="307"/>
    </location>
</feature>
<dbReference type="GO" id="GO:0008855">
    <property type="term" value="F:exodeoxyribonuclease VII activity"/>
    <property type="evidence" value="ECO:0007669"/>
    <property type="project" value="InterPro"/>
</dbReference>
<sequence>MSEQASARETRLTFEGTGARQVRATALGRGTHGVPDVRRMVESQFHIAFPHRVWVAGEVGAPFDADDGLRFALHPSTGDDVFSLPCLVPSDGVAAVRDLLHRSHDADLEDVVREGRLARVGGLLRYDAARGAVVFLVSELDPTPTALELAGAREAALQHVVGAGLAARQRRLDGRTAPLEVAVVAAPADAARAQEQLAQSRYDVHLAVHPVVLTGKDAPAVLAGAVRAAGADGDVVLLLRAQGRPLGLATYDALEVADAVADCPVPVVAALGGAGTRTATDEVAWASLPAPTDALGWLLERLGEAEAALE</sequence>
<proteinExistence type="predicted"/>
<dbReference type="PANTHER" id="PTHR30008:SF0">
    <property type="entry name" value="EXODEOXYRIBONUCLEASE 7 LARGE SUBUNIT"/>
    <property type="match status" value="1"/>
</dbReference>
<evidence type="ECO:0000313" key="2">
    <source>
        <dbReference type="EMBL" id="CAA9330583.1"/>
    </source>
</evidence>
<name>A0A6J4LH46_9ACTN</name>
<dbReference type="AlphaFoldDB" id="A0A6J4LH46"/>
<dbReference type="EMBL" id="CADCUE010000110">
    <property type="protein sequence ID" value="CAA9330583.1"/>
    <property type="molecule type" value="Genomic_DNA"/>
</dbReference>
<organism evidence="2">
    <name type="scientific">uncultured Frankineae bacterium</name>
    <dbReference type="NCBI Taxonomy" id="437475"/>
    <lineage>
        <taxon>Bacteria</taxon>
        <taxon>Bacillati</taxon>
        <taxon>Actinomycetota</taxon>
        <taxon>Actinomycetes</taxon>
        <taxon>Frankiales</taxon>
        <taxon>environmental samples</taxon>
    </lineage>
</organism>
<reference evidence="2" key="1">
    <citation type="submission" date="2020-02" db="EMBL/GenBank/DDBJ databases">
        <authorList>
            <person name="Meier V. D."/>
        </authorList>
    </citation>
    <scope>NUCLEOTIDE SEQUENCE</scope>
    <source>
        <strain evidence="2">AVDCRST_MAG16</strain>
    </source>
</reference>
<dbReference type="GO" id="GO:0009318">
    <property type="term" value="C:exodeoxyribonuclease VII complex"/>
    <property type="evidence" value="ECO:0007669"/>
    <property type="project" value="InterPro"/>
</dbReference>
<gene>
    <name evidence="2" type="ORF">AVDCRST_MAG16-1279</name>
</gene>
<dbReference type="PANTHER" id="PTHR30008">
    <property type="entry name" value="EXODEOXYRIBONUCLEASE 7 LARGE SUBUNIT"/>
    <property type="match status" value="1"/>
</dbReference>